<dbReference type="STRING" id="545693.BMQ_2783"/>
<name>D5DUE3_PRIM1</name>
<evidence type="ECO:0000313" key="2">
    <source>
        <dbReference type="Proteomes" id="UP000000935"/>
    </source>
</evidence>
<reference evidence="1 2" key="1">
    <citation type="journal article" date="2011" name="J. Bacteriol.">
        <title>Genome sequences of the biotechnologically important Bacillus megaterium strains QM B1551 and DSM319.</title>
        <authorList>
            <person name="Eppinger M."/>
            <person name="Bunk B."/>
            <person name="Johns M.A."/>
            <person name="Edirisinghe J.N."/>
            <person name="Kutumbaka K.K."/>
            <person name="Koenig S.S."/>
            <person name="Huot Creasy H."/>
            <person name="Rosovitz M.J."/>
            <person name="Riley D.R."/>
            <person name="Daugherty S."/>
            <person name="Martin M."/>
            <person name="Elbourne L.D."/>
            <person name="Paulsen I."/>
            <person name="Biedendieck R."/>
            <person name="Braun C."/>
            <person name="Grayburn S."/>
            <person name="Dhingra S."/>
            <person name="Lukyanchuk V."/>
            <person name="Ball B."/>
            <person name="Ul-Qamar R."/>
            <person name="Seibel J."/>
            <person name="Bremer E."/>
            <person name="Jahn D."/>
            <person name="Ravel J."/>
            <person name="Vary P.S."/>
        </authorList>
    </citation>
    <scope>NUCLEOTIDE SEQUENCE [LARGE SCALE GENOMIC DNA]</scope>
    <source>
        <strain evidence="2">ATCC 12872 / QMB1551</strain>
    </source>
</reference>
<sequence length="43" mass="5164">MFVRNDNLKLTAVHNDFNYYSERKLEALYEYAGMNGYVENWSP</sequence>
<dbReference type="Proteomes" id="UP000000935">
    <property type="component" value="Chromosome"/>
</dbReference>
<keyword evidence="2" id="KW-1185">Reference proteome</keyword>
<proteinExistence type="predicted"/>
<protein>
    <submittedName>
        <fullName evidence="1">Uncharacterized protein</fullName>
    </submittedName>
</protein>
<dbReference type="HOGENOM" id="CLU_3229714_0_0_9"/>
<accession>D5DUE3</accession>
<dbReference type="AlphaFoldDB" id="D5DUE3"/>
<gene>
    <name evidence="1" type="ordered locus">BMQ_2783</name>
</gene>
<dbReference type="KEGG" id="bmq:BMQ_2783"/>
<evidence type="ECO:0000313" key="1">
    <source>
        <dbReference type="EMBL" id="ADE69805.1"/>
    </source>
</evidence>
<dbReference type="EMBL" id="CP001983">
    <property type="protein sequence ID" value="ADE69805.1"/>
    <property type="molecule type" value="Genomic_DNA"/>
</dbReference>
<organism evidence="1 2">
    <name type="scientific">Priestia megaterium (strain ATCC 12872 / QMB1551)</name>
    <name type="common">Bacillus megaterium</name>
    <dbReference type="NCBI Taxonomy" id="545693"/>
    <lineage>
        <taxon>Bacteria</taxon>
        <taxon>Bacillati</taxon>
        <taxon>Bacillota</taxon>
        <taxon>Bacilli</taxon>
        <taxon>Bacillales</taxon>
        <taxon>Bacillaceae</taxon>
        <taxon>Priestia</taxon>
    </lineage>
</organism>